<dbReference type="Gene3D" id="3.30.2310.20">
    <property type="entry name" value="RelE-like"/>
    <property type="match status" value="1"/>
</dbReference>
<name>A0AAE3MAI0_9BACT</name>
<reference evidence="2" key="1">
    <citation type="submission" date="2022-10" db="EMBL/GenBank/DDBJ databases">
        <authorList>
            <person name="Yu W.X."/>
        </authorList>
    </citation>
    <scope>NUCLEOTIDE SEQUENCE</scope>
    <source>
        <strain evidence="2">AAT</strain>
    </source>
</reference>
<dbReference type="RefSeq" id="WP_301193314.1">
    <property type="nucleotide sequence ID" value="NZ_JAPDPJ010000212.1"/>
</dbReference>
<keyword evidence="3" id="KW-1185">Reference proteome</keyword>
<evidence type="ECO:0000313" key="2">
    <source>
        <dbReference type="EMBL" id="MCW3789770.1"/>
    </source>
</evidence>
<evidence type="ECO:0000256" key="1">
    <source>
        <dbReference type="ARBA" id="ARBA00022649"/>
    </source>
</evidence>
<comment type="caution">
    <text evidence="2">The sequence shown here is derived from an EMBL/GenBank/DDBJ whole genome shotgun (WGS) entry which is preliminary data.</text>
</comment>
<dbReference type="AlphaFoldDB" id="A0AAE3MAI0"/>
<keyword evidence="1" id="KW-1277">Toxin-antitoxin system</keyword>
<gene>
    <name evidence="2" type="ORF">OM075_25145</name>
</gene>
<evidence type="ECO:0000313" key="3">
    <source>
        <dbReference type="Proteomes" id="UP001209229"/>
    </source>
</evidence>
<protein>
    <submittedName>
        <fullName evidence="2">Type II toxin-antitoxin system RelE/ParE family toxin</fullName>
    </submittedName>
</protein>
<dbReference type="Pfam" id="PF05016">
    <property type="entry name" value="ParE_toxin"/>
    <property type="match status" value="1"/>
</dbReference>
<dbReference type="Proteomes" id="UP001209229">
    <property type="component" value="Unassembled WGS sequence"/>
</dbReference>
<dbReference type="EMBL" id="JAPDPJ010000212">
    <property type="protein sequence ID" value="MCW3789770.1"/>
    <property type="molecule type" value="Genomic_DNA"/>
</dbReference>
<dbReference type="InterPro" id="IPR007712">
    <property type="entry name" value="RelE/ParE_toxin"/>
</dbReference>
<organism evidence="2 3">
    <name type="scientific">Plebeiibacterium sediminum</name>
    <dbReference type="NCBI Taxonomy" id="2992112"/>
    <lineage>
        <taxon>Bacteria</taxon>
        <taxon>Pseudomonadati</taxon>
        <taxon>Bacteroidota</taxon>
        <taxon>Bacteroidia</taxon>
        <taxon>Marinilabiliales</taxon>
        <taxon>Marinilabiliaceae</taxon>
        <taxon>Plebeiibacterium</taxon>
    </lineage>
</organism>
<dbReference type="InterPro" id="IPR035093">
    <property type="entry name" value="RelE/ParE_toxin_dom_sf"/>
</dbReference>
<sequence length="101" mass="12151">MENIYRLIWSEEAINNLKGIIEDLEHKWTRREIKKFAKLLDKQLIVIKSNPYLFAESEKSNGLRKAVLSRQTTIYYRIKDDEIRIITLFDNRQNPEDLLNK</sequence>
<proteinExistence type="predicted"/>
<accession>A0AAE3MAI0</accession>